<dbReference type="InterPro" id="IPR037171">
    <property type="entry name" value="NagB/RpiA_transferase-like"/>
</dbReference>
<dbReference type="InterPro" id="IPR026888">
    <property type="entry name" value="AcetylCoA_hyd_C"/>
</dbReference>
<organism evidence="5 6">
    <name type="scientific">Haliea salexigens</name>
    <dbReference type="NCBI Taxonomy" id="287487"/>
    <lineage>
        <taxon>Bacteria</taxon>
        <taxon>Pseudomonadati</taxon>
        <taxon>Pseudomonadota</taxon>
        <taxon>Gammaproteobacteria</taxon>
        <taxon>Cellvibrionales</taxon>
        <taxon>Halieaceae</taxon>
        <taxon>Haliea</taxon>
    </lineage>
</organism>
<dbReference type="Pfam" id="PF13336">
    <property type="entry name" value="AcetylCoA_hyd_C"/>
    <property type="match status" value="1"/>
</dbReference>
<dbReference type="GO" id="GO:0008775">
    <property type="term" value="F:acetate CoA-transferase activity"/>
    <property type="evidence" value="ECO:0007669"/>
    <property type="project" value="InterPro"/>
</dbReference>
<dbReference type="Gene3D" id="3.40.1080.10">
    <property type="entry name" value="Glutaconate Coenzyme A-transferase"/>
    <property type="match status" value="1"/>
</dbReference>
<accession>A0A3C1KQN9</accession>
<evidence type="ECO:0000259" key="3">
    <source>
        <dbReference type="Pfam" id="PF02550"/>
    </source>
</evidence>
<evidence type="ECO:0000313" key="5">
    <source>
        <dbReference type="EMBL" id="HAN29030.1"/>
    </source>
</evidence>
<dbReference type="SUPFAM" id="SSF100950">
    <property type="entry name" value="NagB/RpiA/CoA transferase-like"/>
    <property type="match status" value="2"/>
</dbReference>
<evidence type="ECO:0000313" key="6">
    <source>
        <dbReference type="Proteomes" id="UP000259273"/>
    </source>
</evidence>
<dbReference type="InterPro" id="IPR003702">
    <property type="entry name" value="ActCoA_hydro_N"/>
</dbReference>
<evidence type="ECO:0000259" key="4">
    <source>
        <dbReference type="Pfam" id="PF13336"/>
    </source>
</evidence>
<dbReference type="EMBL" id="DMND01000206">
    <property type="protein sequence ID" value="HAN29030.1"/>
    <property type="molecule type" value="Genomic_DNA"/>
</dbReference>
<feature type="domain" description="Acetyl-CoA hydrolase/transferase N-terminal" evidence="3">
    <location>
        <begin position="91"/>
        <end position="162"/>
    </location>
</feature>
<dbReference type="PANTHER" id="PTHR21432:SF20">
    <property type="entry name" value="ACETYL-COA HYDROLASE"/>
    <property type="match status" value="1"/>
</dbReference>
<dbReference type="GO" id="GO:0016787">
    <property type="term" value="F:hydrolase activity"/>
    <property type="evidence" value="ECO:0007669"/>
    <property type="project" value="UniProtKB-KW"/>
</dbReference>
<dbReference type="Gene3D" id="3.30.750.70">
    <property type="entry name" value="4-hydroxybutyrate coenzyme like domains"/>
    <property type="match status" value="1"/>
</dbReference>
<dbReference type="Pfam" id="PF02550">
    <property type="entry name" value="AcetylCoA_hydro"/>
    <property type="match status" value="1"/>
</dbReference>
<comment type="caution">
    <text evidence="5">The sequence shown here is derived from an EMBL/GenBank/DDBJ whole genome shotgun (WGS) entry which is preliminary data.</text>
</comment>
<name>A0A3C1KQN9_9GAMM</name>
<dbReference type="PANTHER" id="PTHR21432">
    <property type="entry name" value="ACETYL-COA HYDROLASE-RELATED"/>
    <property type="match status" value="1"/>
</dbReference>
<protein>
    <submittedName>
        <fullName evidence="5">Acetyl-CoA hydrolase</fullName>
    </submittedName>
</protein>
<evidence type="ECO:0000256" key="2">
    <source>
        <dbReference type="ARBA" id="ARBA00022679"/>
    </source>
</evidence>
<keyword evidence="5" id="KW-0378">Hydrolase</keyword>
<evidence type="ECO:0000256" key="1">
    <source>
        <dbReference type="ARBA" id="ARBA00009632"/>
    </source>
</evidence>
<comment type="similarity">
    <text evidence="1">Belongs to the acetyl-CoA hydrolase/transferase family.</text>
</comment>
<dbReference type="Gene3D" id="3.40.1080.20">
    <property type="entry name" value="Acetyl-CoA hydrolase/transferase C-terminal domain"/>
    <property type="match status" value="1"/>
</dbReference>
<dbReference type="AlphaFoldDB" id="A0A3C1KQN9"/>
<dbReference type="InterPro" id="IPR046433">
    <property type="entry name" value="ActCoA_hydro"/>
</dbReference>
<sequence>MPHTINANAVRQLIRGGYRVFVQAGVGEPRDIIAALQAGPDQPERANEAAVEYLTVSIPGINTALTPGKLHRGAHLYSTFVHAGLDNHDAQRSIRFLPLHYRDTSRFLQSGKRFDIAIIQLAPPDADGFCSLGISVDFVPALLDKCDCIVAEINPQMPAPASSPRIPLSAIHYRVDVDHQLPCGDAVIPGATELAIARNVAGLIDDGSCIQTGIGKLPGGILKQLAGHRRMGLHSGLVCDGARELIDAGVITGECKSIDRGRHVTGMAWGNTAFYHWIQQQPDIVFKPVDYTHDLRTLASIDQFISINSVLEVDINGQANAETVNGRQVSATGGLLDFARGARASRGGKSIIALPATAMRGSRSRIVARLSSPITTLCRADVDYVVTEYGCASLFGQCTEARARSLVDIAAPGFRDELWQAWENS</sequence>
<reference evidence="5 6" key="1">
    <citation type="journal article" date="2018" name="Nat. Biotechnol.">
        <title>A standardized bacterial taxonomy based on genome phylogeny substantially revises the tree of life.</title>
        <authorList>
            <person name="Parks D.H."/>
            <person name="Chuvochina M."/>
            <person name="Waite D.W."/>
            <person name="Rinke C."/>
            <person name="Skarshewski A."/>
            <person name="Chaumeil P.A."/>
            <person name="Hugenholtz P."/>
        </authorList>
    </citation>
    <scope>NUCLEOTIDE SEQUENCE [LARGE SCALE GENOMIC DNA]</scope>
    <source>
        <strain evidence="5">UBA9158</strain>
    </source>
</reference>
<proteinExistence type="inferred from homology"/>
<feature type="domain" description="Acetyl-CoA hydrolase/transferase C-terminal" evidence="4">
    <location>
        <begin position="270"/>
        <end position="420"/>
    </location>
</feature>
<keyword evidence="2" id="KW-0808">Transferase</keyword>
<dbReference type="GO" id="GO:0006083">
    <property type="term" value="P:acetate metabolic process"/>
    <property type="evidence" value="ECO:0007669"/>
    <property type="project" value="InterPro"/>
</dbReference>
<dbReference type="InterPro" id="IPR038460">
    <property type="entry name" value="AcetylCoA_hyd_C_sf"/>
</dbReference>
<dbReference type="Proteomes" id="UP000259273">
    <property type="component" value="Unassembled WGS sequence"/>
</dbReference>
<gene>
    <name evidence="5" type="ORF">DCP75_15165</name>
</gene>